<keyword evidence="2" id="KW-1185">Reference proteome</keyword>
<gene>
    <name evidence="1" type="ORF">MRS75_10155</name>
</gene>
<dbReference type="Proteomes" id="UP001161580">
    <property type="component" value="Unassembled WGS sequence"/>
</dbReference>
<dbReference type="PANTHER" id="PTHR34129">
    <property type="entry name" value="BLR1139 PROTEIN"/>
    <property type="match status" value="1"/>
</dbReference>
<accession>A0AAE3QEH5</accession>
<protein>
    <submittedName>
        <fullName evidence="1">DUF952 domain-containing protein</fullName>
    </submittedName>
</protein>
<dbReference type="InterPro" id="IPR009297">
    <property type="entry name" value="DUF952"/>
</dbReference>
<reference evidence="1" key="1">
    <citation type="submission" date="2022-03" db="EMBL/GenBank/DDBJ databases">
        <title>Fererhizobium litorale gen. nov., sp. nov., isolated from sandy sediments of the Sea of Japan seashore.</title>
        <authorList>
            <person name="Romanenko L."/>
            <person name="Kurilenko V."/>
            <person name="Otstavnykh N."/>
            <person name="Svetashev V."/>
            <person name="Tekutyeva L."/>
            <person name="Isaeva M."/>
            <person name="Mikhailov V."/>
        </authorList>
    </citation>
    <scope>NUCLEOTIDE SEQUENCE</scope>
    <source>
        <strain evidence="1">KMM 9576</strain>
    </source>
</reference>
<organism evidence="1 2">
    <name type="scientific">Ferirhizobium litorale</name>
    <dbReference type="NCBI Taxonomy" id="2927786"/>
    <lineage>
        <taxon>Bacteria</taxon>
        <taxon>Pseudomonadati</taxon>
        <taxon>Pseudomonadota</taxon>
        <taxon>Alphaproteobacteria</taxon>
        <taxon>Hyphomicrobiales</taxon>
        <taxon>Rhizobiaceae</taxon>
        <taxon>Ferirhizobium</taxon>
    </lineage>
</organism>
<evidence type="ECO:0000313" key="2">
    <source>
        <dbReference type="Proteomes" id="UP001161580"/>
    </source>
</evidence>
<comment type="caution">
    <text evidence="1">The sequence shown here is derived from an EMBL/GenBank/DDBJ whole genome shotgun (WGS) entry which is preliminary data.</text>
</comment>
<dbReference type="EMBL" id="JALDYZ010000004">
    <property type="protein sequence ID" value="MDI7922448.1"/>
    <property type="molecule type" value="Genomic_DNA"/>
</dbReference>
<evidence type="ECO:0000313" key="1">
    <source>
        <dbReference type="EMBL" id="MDI7922448.1"/>
    </source>
</evidence>
<dbReference type="Pfam" id="PF06108">
    <property type="entry name" value="DUF952"/>
    <property type="match status" value="1"/>
</dbReference>
<dbReference type="Gene3D" id="3.20.170.20">
    <property type="entry name" value="Protein of unknown function DUF952"/>
    <property type="match status" value="1"/>
</dbReference>
<dbReference type="RefSeq" id="WP_311786605.1">
    <property type="nucleotide sequence ID" value="NZ_JALDYY010000005.1"/>
</dbReference>
<dbReference type="AlphaFoldDB" id="A0AAE3QEH5"/>
<dbReference type="SUPFAM" id="SSF56399">
    <property type="entry name" value="ADP-ribosylation"/>
    <property type="match status" value="1"/>
</dbReference>
<proteinExistence type="predicted"/>
<sequence length="114" mass="12221">MASIVYKIVPHTLWDETRQTGIFQGAPVDLADGFIHFSTAAQAKETAARHFAGQDGLLLVAVDSAGLGDKLVFEPSRGGDLFPHLYAPLALADVLWERSLPLGPDGVHVFPELA</sequence>
<dbReference type="PANTHER" id="PTHR34129:SF1">
    <property type="entry name" value="DUF952 DOMAIN-CONTAINING PROTEIN"/>
    <property type="match status" value="1"/>
</dbReference>
<name>A0AAE3QEH5_9HYPH</name>